<protein>
    <submittedName>
        <fullName evidence="2">RNA-directed DNA polymerase</fullName>
    </submittedName>
</protein>
<dbReference type="CDD" id="cd01646">
    <property type="entry name" value="RT_Bac_retron_I"/>
    <property type="match status" value="1"/>
</dbReference>
<accession>A0AAW4IXN1</accession>
<dbReference type="AlphaFoldDB" id="A0AAW4IXN1"/>
<evidence type="ECO:0000259" key="1">
    <source>
        <dbReference type="PROSITE" id="PS50878"/>
    </source>
</evidence>
<name>A0AAW4IXN1_9GAMM</name>
<organism evidence="2 3">
    <name type="scientific">Psychrobacter halodurans</name>
    <dbReference type="NCBI Taxonomy" id="2818439"/>
    <lineage>
        <taxon>Bacteria</taxon>
        <taxon>Pseudomonadati</taxon>
        <taxon>Pseudomonadota</taxon>
        <taxon>Gammaproteobacteria</taxon>
        <taxon>Moraxellales</taxon>
        <taxon>Moraxellaceae</taxon>
        <taxon>Psychrobacter</taxon>
    </lineage>
</organism>
<proteinExistence type="predicted"/>
<dbReference type="SUPFAM" id="SSF56672">
    <property type="entry name" value="DNA/RNA polymerases"/>
    <property type="match status" value="1"/>
</dbReference>
<dbReference type="EMBL" id="JAGBKN010000020">
    <property type="protein sequence ID" value="MBO1517528.1"/>
    <property type="molecule type" value="Genomic_DNA"/>
</dbReference>
<dbReference type="GO" id="GO:0003964">
    <property type="term" value="F:RNA-directed DNA polymerase activity"/>
    <property type="evidence" value="ECO:0007669"/>
    <property type="project" value="UniProtKB-KW"/>
</dbReference>
<keyword evidence="2" id="KW-0808">Transferase</keyword>
<dbReference type="Proteomes" id="UP000664161">
    <property type="component" value="Unassembled WGS sequence"/>
</dbReference>
<reference evidence="2 3" key="1">
    <citation type="submission" date="2021-03" db="EMBL/GenBank/DDBJ databases">
        <authorList>
            <person name="Shang D.-D."/>
            <person name="Du Z.-J."/>
            <person name="Chen G.-J."/>
        </authorList>
    </citation>
    <scope>NUCLEOTIDE SEQUENCE [LARGE SCALE GENOMIC DNA]</scope>
    <source>
        <strain evidence="2 3">F2608</strain>
    </source>
</reference>
<dbReference type="InterPro" id="IPR043502">
    <property type="entry name" value="DNA/RNA_pol_sf"/>
</dbReference>
<evidence type="ECO:0000313" key="3">
    <source>
        <dbReference type="Proteomes" id="UP000664161"/>
    </source>
</evidence>
<dbReference type="RefSeq" id="WP_207970011.1">
    <property type="nucleotide sequence ID" value="NZ_JAGBKN010000020.1"/>
</dbReference>
<comment type="caution">
    <text evidence="2">The sequence shown here is derived from an EMBL/GenBank/DDBJ whole genome shotgun (WGS) entry which is preliminary data.</text>
</comment>
<keyword evidence="2" id="KW-0695">RNA-directed DNA polymerase</keyword>
<keyword evidence="3" id="KW-1185">Reference proteome</keyword>
<dbReference type="PROSITE" id="PS50878">
    <property type="entry name" value="RT_POL"/>
    <property type="match status" value="1"/>
</dbReference>
<sequence length="507" mass="59133">MSLISEQSLEFAKEHIKKYYDSDFFPKSENYEALWHSWDEVKSELSSTNVTKMLFKSPTTSTSTKPKGGFRVVQQLGATETLIYTSLACTVAEAIENKRVPRTDNVACSYRIEIDNGSFFSNGNGFQNFIDKSQDLASEFSYILYTDITDFYNQIYLHRLCNAISHSDHTLDNVAKDVEHFLSTLNGKTSQGIPVGPAASVVMAEAILLDIDEYLINQDIKHTRYVDDYRIFSNSKEELISILESLTLYLYKSHRLTIATDKTGIMDSKEYINRVMFNHYEIEKNEIISKIEVFNPYSDQFEEIDNPFIDTDHSFKEQIELVSQRILDNDYLDLGIARYFIRKSKKYKISKSAEIIFDNFELFLPVVNDVFLYLDRISDDAFINEWENRIITLMDSSFMQRDLVKTWFEWYISRNKKLLSIRKVSQFVFTSTSINCQSKAAIELGKISWIRDKKSDITKFNDEDRLAIIRAAQILPKDERTHWLNFIEKNSSSSMEKWMTKWVKSIQ</sequence>
<gene>
    <name evidence="2" type="ORF">J3491_09310</name>
</gene>
<dbReference type="InterPro" id="IPR000477">
    <property type="entry name" value="RT_dom"/>
</dbReference>
<dbReference type="Pfam" id="PF00078">
    <property type="entry name" value="RVT_1"/>
    <property type="match status" value="1"/>
</dbReference>
<evidence type="ECO:0000313" key="2">
    <source>
        <dbReference type="EMBL" id="MBO1517528.1"/>
    </source>
</evidence>
<keyword evidence="2" id="KW-0548">Nucleotidyltransferase</keyword>
<feature type="domain" description="Reverse transcriptase" evidence="1">
    <location>
        <begin position="1"/>
        <end position="276"/>
    </location>
</feature>